<name>A0A2D4I9W7_MICLE</name>
<dbReference type="AlphaFoldDB" id="A0A2D4I9W7"/>
<sequence>MAKFGTCQILQHHPASSLPFLSFPKQGHPGGFEWRRKGLPLRWRFLISHLLWARRNLFIKFYVVISTSFLSHWSYHKFQKPGSIYEMKDDKCTSVNYSQNIPDIASILAFKYDSCIFFQGILQPVIPYLLSGKLAQCFWKVPRWESLVCCEILNLENLISL</sequence>
<reference evidence="1" key="1">
    <citation type="submission" date="2017-07" db="EMBL/GenBank/DDBJ databases">
        <authorList>
            <person name="Mikheyev A."/>
            <person name="Grau M."/>
        </authorList>
    </citation>
    <scope>NUCLEOTIDE SEQUENCE</scope>
    <source>
        <tissue evidence="1">Venom_gland</tissue>
    </source>
</reference>
<protein>
    <submittedName>
        <fullName evidence="1">Uncharacterized protein</fullName>
    </submittedName>
</protein>
<accession>A0A2D4I9W7</accession>
<dbReference type="EMBL" id="IACK01083191">
    <property type="protein sequence ID" value="LAA81005.1"/>
    <property type="molecule type" value="Transcribed_RNA"/>
</dbReference>
<evidence type="ECO:0000313" key="1">
    <source>
        <dbReference type="EMBL" id="LAA81005.1"/>
    </source>
</evidence>
<organism evidence="1">
    <name type="scientific">Micrurus lemniscatus lemniscatus</name>
    <dbReference type="NCBI Taxonomy" id="129467"/>
    <lineage>
        <taxon>Eukaryota</taxon>
        <taxon>Metazoa</taxon>
        <taxon>Chordata</taxon>
        <taxon>Craniata</taxon>
        <taxon>Vertebrata</taxon>
        <taxon>Euteleostomi</taxon>
        <taxon>Lepidosauria</taxon>
        <taxon>Squamata</taxon>
        <taxon>Bifurcata</taxon>
        <taxon>Unidentata</taxon>
        <taxon>Episquamata</taxon>
        <taxon>Toxicofera</taxon>
        <taxon>Serpentes</taxon>
        <taxon>Colubroidea</taxon>
        <taxon>Elapidae</taxon>
        <taxon>Elapinae</taxon>
        <taxon>Micrurus</taxon>
    </lineage>
</organism>
<reference evidence="1" key="2">
    <citation type="submission" date="2017-11" db="EMBL/GenBank/DDBJ databases">
        <title>Coralsnake Venomics: Analyses of Venom Gland Transcriptomes and Proteomes of Six Brazilian Taxa.</title>
        <authorList>
            <person name="Aird S.D."/>
            <person name="Jorge da Silva N."/>
            <person name="Qiu L."/>
            <person name="Villar-Briones A."/>
            <person name="Aparecida-Saddi V."/>
            <person name="Campos-Telles M.P."/>
            <person name="Grau M."/>
            <person name="Mikheyev A.S."/>
        </authorList>
    </citation>
    <scope>NUCLEOTIDE SEQUENCE</scope>
    <source>
        <tissue evidence="1">Venom_gland</tissue>
    </source>
</reference>
<proteinExistence type="predicted"/>